<feature type="transmembrane region" description="Helical" evidence="1">
    <location>
        <begin position="20"/>
        <end position="39"/>
    </location>
</feature>
<name>A0ABS0WS83_9FLAO</name>
<keyword evidence="1" id="KW-1133">Transmembrane helix</keyword>
<feature type="transmembrane region" description="Helical" evidence="1">
    <location>
        <begin position="163"/>
        <end position="182"/>
    </location>
</feature>
<keyword evidence="1" id="KW-0472">Membrane</keyword>
<evidence type="ECO:0000313" key="2">
    <source>
        <dbReference type="EMBL" id="MBJ2174823.1"/>
    </source>
</evidence>
<organism evidence="2 3">
    <name type="scientific">Aureibaculum flavum</name>
    <dbReference type="NCBI Taxonomy" id="2795986"/>
    <lineage>
        <taxon>Bacteria</taxon>
        <taxon>Pseudomonadati</taxon>
        <taxon>Bacteroidota</taxon>
        <taxon>Flavobacteriia</taxon>
        <taxon>Flavobacteriales</taxon>
        <taxon>Flavobacteriaceae</taxon>
        <taxon>Aureibaculum</taxon>
    </lineage>
</organism>
<protein>
    <submittedName>
        <fullName evidence="2">Uncharacterized protein</fullName>
    </submittedName>
</protein>
<feature type="transmembrane region" description="Helical" evidence="1">
    <location>
        <begin position="51"/>
        <end position="70"/>
    </location>
</feature>
<keyword evidence="3" id="KW-1185">Reference proteome</keyword>
<gene>
    <name evidence="2" type="ORF">JBL43_11285</name>
</gene>
<feature type="transmembrane region" description="Helical" evidence="1">
    <location>
        <begin position="188"/>
        <end position="207"/>
    </location>
</feature>
<feature type="transmembrane region" description="Helical" evidence="1">
    <location>
        <begin position="219"/>
        <end position="238"/>
    </location>
</feature>
<reference evidence="2 3" key="1">
    <citation type="submission" date="2020-12" db="EMBL/GenBank/DDBJ databases">
        <title>Aureibaculum luteum sp. nov. and Aureibaculum flavum sp. nov., novel members of the family Flavobacteriaceae isolated from Antarctic intertidal sediments.</title>
        <authorList>
            <person name="He X."/>
            <person name="Zhang X."/>
        </authorList>
    </citation>
    <scope>NUCLEOTIDE SEQUENCE [LARGE SCALE GENOMIC DNA]</scope>
    <source>
        <strain evidence="2 3">A20</strain>
    </source>
</reference>
<evidence type="ECO:0000313" key="3">
    <source>
        <dbReference type="Proteomes" id="UP000623301"/>
    </source>
</evidence>
<sequence>MNIYTFSDSVINKFATKKVIAIYPMLIGLIFTSMVIANSVKNGELFEEKEFVYILVGIGVFFLIAGFFSAKKGVKSVFIDTKYIVEDSFIEKQVPNAKSTKISFRDIKSYSETKRGLRIRALKKQIFIPAELTDYQEAASIIKKNTQSGVINYRTKFKLNEHVVINLAGFGMMAILIGFFVIENKQYKLLFGIPLLILLLYAILDAFTNKHTQTDEGVLAKITLYTISLMGYLIYILFFS</sequence>
<keyword evidence="1" id="KW-0812">Transmembrane</keyword>
<accession>A0ABS0WS83</accession>
<dbReference type="EMBL" id="JAEHFJ010000005">
    <property type="protein sequence ID" value="MBJ2174823.1"/>
    <property type="molecule type" value="Genomic_DNA"/>
</dbReference>
<evidence type="ECO:0000256" key="1">
    <source>
        <dbReference type="SAM" id="Phobius"/>
    </source>
</evidence>
<proteinExistence type="predicted"/>
<comment type="caution">
    <text evidence="2">The sequence shown here is derived from an EMBL/GenBank/DDBJ whole genome shotgun (WGS) entry which is preliminary data.</text>
</comment>
<dbReference type="Proteomes" id="UP000623301">
    <property type="component" value="Unassembled WGS sequence"/>
</dbReference>
<dbReference type="RefSeq" id="WP_198841544.1">
    <property type="nucleotide sequence ID" value="NZ_JAEHFJ010000005.1"/>
</dbReference>